<organism evidence="6 7">
    <name type="scientific">Scophthalmus maximus</name>
    <name type="common">Turbot</name>
    <name type="synonym">Psetta maxima</name>
    <dbReference type="NCBI Taxonomy" id="52904"/>
    <lineage>
        <taxon>Eukaryota</taxon>
        <taxon>Metazoa</taxon>
        <taxon>Chordata</taxon>
        <taxon>Craniata</taxon>
        <taxon>Vertebrata</taxon>
        <taxon>Euteleostomi</taxon>
        <taxon>Actinopterygii</taxon>
        <taxon>Neopterygii</taxon>
        <taxon>Teleostei</taxon>
        <taxon>Neoteleostei</taxon>
        <taxon>Acanthomorphata</taxon>
        <taxon>Carangaria</taxon>
        <taxon>Pleuronectiformes</taxon>
        <taxon>Pleuronectoidei</taxon>
        <taxon>Scophthalmidae</taxon>
        <taxon>Scophthalmus</taxon>
    </lineage>
</organism>
<evidence type="ECO:0000256" key="2">
    <source>
        <dbReference type="ARBA" id="ARBA00023136"/>
    </source>
</evidence>
<evidence type="ECO:0000313" key="6">
    <source>
        <dbReference type="Ensembl" id="ENSSMAP00000044062.1"/>
    </source>
</evidence>
<dbReference type="GeneTree" id="ENSGT01030000235070"/>
<protein>
    <recommendedName>
        <fullName evidence="5">Ig-like domain-containing protein</fullName>
    </recommendedName>
</protein>
<dbReference type="InterPro" id="IPR013783">
    <property type="entry name" value="Ig-like_fold"/>
</dbReference>
<dbReference type="SUPFAM" id="SSF48726">
    <property type="entry name" value="Immunoglobulin"/>
    <property type="match status" value="2"/>
</dbReference>
<evidence type="ECO:0000259" key="5">
    <source>
        <dbReference type="PROSITE" id="PS50835"/>
    </source>
</evidence>
<feature type="signal peptide" evidence="4">
    <location>
        <begin position="1"/>
        <end position="20"/>
    </location>
</feature>
<name>A0A8D3C9V4_SCOMX</name>
<dbReference type="GO" id="GO:0050852">
    <property type="term" value="P:T cell receptor signaling pathway"/>
    <property type="evidence" value="ECO:0007669"/>
    <property type="project" value="TreeGrafter"/>
</dbReference>
<proteinExistence type="predicted"/>
<dbReference type="PANTHER" id="PTHR24100">
    <property type="entry name" value="BUTYROPHILIN"/>
    <property type="match status" value="1"/>
</dbReference>
<sequence length="275" mass="30857">MYGPILRLDHICLLLLLSSGGRLYPAPLPDCLCAENLRGTVFDWRKDGLEVFLYVAGSYYGNGREGQDEQYKGRVSHFEEELKDGNSSILIRNTQIADSGNYTCVIPHLLPGRTFYSELVVGAAPKPSIKTHCETKDGVQLQCEVHGASPKPHVQWQDRAGNIVPAEEPQVSERGGSYDIVLQTTVTKTDYYRCVSTQDEINHQTHAETYVPVHSELVASNVIKVSLTMYYIKILYMYLMFRVLTIVSVSLTQTQEIVFLCSSVTPPCFLTPQWS</sequence>
<dbReference type="PANTHER" id="PTHR24100:SF151">
    <property type="entry name" value="ICOS LIGAND"/>
    <property type="match status" value="1"/>
</dbReference>
<dbReference type="GO" id="GO:0009897">
    <property type="term" value="C:external side of plasma membrane"/>
    <property type="evidence" value="ECO:0007669"/>
    <property type="project" value="TreeGrafter"/>
</dbReference>
<reference evidence="6" key="1">
    <citation type="submission" date="2023-05" db="EMBL/GenBank/DDBJ databases">
        <title>High-quality long-read genome of Scophthalmus maximus.</title>
        <authorList>
            <person name="Lien S."/>
            <person name="Martinez P."/>
        </authorList>
    </citation>
    <scope>NUCLEOTIDE SEQUENCE [LARGE SCALE GENOMIC DNA]</scope>
</reference>
<evidence type="ECO:0000313" key="7">
    <source>
        <dbReference type="Proteomes" id="UP000694558"/>
    </source>
</evidence>
<dbReference type="GO" id="GO:0005102">
    <property type="term" value="F:signaling receptor binding"/>
    <property type="evidence" value="ECO:0007669"/>
    <property type="project" value="TreeGrafter"/>
</dbReference>
<dbReference type="InterPro" id="IPR036179">
    <property type="entry name" value="Ig-like_dom_sf"/>
</dbReference>
<evidence type="ECO:0000256" key="4">
    <source>
        <dbReference type="SAM" id="SignalP"/>
    </source>
</evidence>
<dbReference type="PROSITE" id="PS50835">
    <property type="entry name" value="IG_LIKE"/>
    <property type="match status" value="2"/>
</dbReference>
<evidence type="ECO:0000256" key="3">
    <source>
        <dbReference type="ARBA" id="ARBA00023319"/>
    </source>
</evidence>
<dbReference type="Gene3D" id="2.60.40.10">
    <property type="entry name" value="Immunoglobulins"/>
    <property type="match status" value="2"/>
</dbReference>
<dbReference type="CDD" id="cd00096">
    <property type="entry name" value="Ig"/>
    <property type="match status" value="1"/>
</dbReference>
<dbReference type="Proteomes" id="UP000694558">
    <property type="component" value="Chromosome 6"/>
</dbReference>
<dbReference type="InterPro" id="IPR007110">
    <property type="entry name" value="Ig-like_dom"/>
</dbReference>
<dbReference type="GO" id="GO:0001817">
    <property type="term" value="P:regulation of cytokine production"/>
    <property type="evidence" value="ECO:0007669"/>
    <property type="project" value="TreeGrafter"/>
</dbReference>
<dbReference type="InterPro" id="IPR053896">
    <property type="entry name" value="BTN3A2-like_Ig-C"/>
</dbReference>
<reference evidence="6" key="2">
    <citation type="submission" date="2025-08" db="UniProtKB">
        <authorList>
            <consortium name="Ensembl"/>
        </authorList>
    </citation>
    <scope>IDENTIFICATION</scope>
</reference>
<feature type="chain" id="PRO_5034968601" description="Ig-like domain-containing protein" evidence="4">
    <location>
        <begin position="21"/>
        <end position="275"/>
    </location>
</feature>
<dbReference type="InterPro" id="IPR050504">
    <property type="entry name" value="IgSF_BTN/MOG"/>
</dbReference>
<dbReference type="Pfam" id="PF22705">
    <property type="entry name" value="C2-set_3"/>
    <property type="match status" value="1"/>
</dbReference>
<keyword evidence="3" id="KW-0393">Immunoglobulin domain</keyword>
<feature type="domain" description="Ig-like" evidence="5">
    <location>
        <begin position="127"/>
        <end position="210"/>
    </location>
</feature>
<keyword evidence="2" id="KW-0472">Membrane</keyword>
<dbReference type="AlphaFoldDB" id="A0A8D3C9V4"/>
<comment type="subcellular location">
    <subcellularLocation>
        <location evidence="1">Membrane</location>
    </subcellularLocation>
</comment>
<feature type="domain" description="Ig-like" evidence="5">
    <location>
        <begin position="31"/>
        <end position="120"/>
    </location>
</feature>
<accession>A0A8D3C9V4</accession>
<dbReference type="Ensembl" id="ENSSMAT00000045199.1">
    <property type="protein sequence ID" value="ENSSMAP00000044062.1"/>
    <property type="gene ID" value="ENSSMAG00000022188.1"/>
</dbReference>
<evidence type="ECO:0000256" key="1">
    <source>
        <dbReference type="ARBA" id="ARBA00004370"/>
    </source>
</evidence>
<keyword evidence="4" id="KW-0732">Signal</keyword>